<evidence type="ECO:0000256" key="3">
    <source>
        <dbReference type="ARBA" id="ARBA00022737"/>
    </source>
</evidence>
<evidence type="ECO:0000256" key="4">
    <source>
        <dbReference type="ARBA" id="ARBA00022771"/>
    </source>
</evidence>
<dbReference type="InterPro" id="IPR036236">
    <property type="entry name" value="Znf_C2H2_sf"/>
</dbReference>
<evidence type="ECO:0000313" key="10">
    <source>
        <dbReference type="Proteomes" id="UP000326759"/>
    </source>
</evidence>
<dbReference type="GO" id="GO:0006364">
    <property type="term" value="P:rRNA processing"/>
    <property type="evidence" value="ECO:0007669"/>
    <property type="project" value="TreeGrafter"/>
</dbReference>
<reference evidence="9 10" key="1">
    <citation type="journal article" date="2019" name="PLoS Biol.">
        <title>Sex chromosomes control vertical transmission of feminizing Wolbachia symbionts in an isopod.</title>
        <authorList>
            <person name="Becking T."/>
            <person name="Chebbi M.A."/>
            <person name="Giraud I."/>
            <person name="Moumen B."/>
            <person name="Laverre T."/>
            <person name="Caubet Y."/>
            <person name="Peccoud J."/>
            <person name="Gilbert C."/>
            <person name="Cordaux R."/>
        </authorList>
    </citation>
    <scope>NUCLEOTIDE SEQUENCE [LARGE SCALE GENOMIC DNA]</scope>
    <source>
        <strain evidence="9">ANa2</strain>
        <tissue evidence="9">Whole body excluding digestive tract and cuticle</tissue>
    </source>
</reference>
<dbReference type="PROSITE" id="PS51804">
    <property type="entry name" value="ZF_C2HC_LYAR"/>
    <property type="match status" value="1"/>
</dbReference>
<accession>A0A5N5STH0</accession>
<proteinExistence type="predicted"/>
<evidence type="ECO:0000256" key="7">
    <source>
        <dbReference type="PROSITE-ProRule" id="PRU01145"/>
    </source>
</evidence>
<dbReference type="GO" id="GO:0008270">
    <property type="term" value="F:zinc ion binding"/>
    <property type="evidence" value="ECO:0007669"/>
    <property type="project" value="UniProtKB-KW"/>
</dbReference>
<keyword evidence="6" id="KW-0539">Nucleus</keyword>
<gene>
    <name evidence="9" type="primary">LYAR</name>
    <name evidence="9" type="ORF">Anas_11560</name>
</gene>
<keyword evidence="5" id="KW-0862">Zinc</keyword>
<dbReference type="PANTHER" id="PTHR13100">
    <property type="entry name" value="CELL GROWTH-REGULATING NUCLEOLAR PROTEIN LYAR"/>
    <property type="match status" value="1"/>
</dbReference>
<evidence type="ECO:0000259" key="8">
    <source>
        <dbReference type="Pfam" id="PF08790"/>
    </source>
</evidence>
<organism evidence="9 10">
    <name type="scientific">Armadillidium nasatum</name>
    <dbReference type="NCBI Taxonomy" id="96803"/>
    <lineage>
        <taxon>Eukaryota</taxon>
        <taxon>Metazoa</taxon>
        <taxon>Ecdysozoa</taxon>
        <taxon>Arthropoda</taxon>
        <taxon>Crustacea</taxon>
        <taxon>Multicrustacea</taxon>
        <taxon>Malacostraca</taxon>
        <taxon>Eumalacostraca</taxon>
        <taxon>Peracarida</taxon>
        <taxon>Isopoda</taxon>
        <taxon>Oniscidea</taxon>
        <taxon>Crinocheta</taxon>
        <taxon>Armadillidiidae</taxon>
        <taxon>Armadillidium</taxon>
    </lineage>
</organism>
<comment type="caution">
    <text evidence="9">The sequence shown here is derived from an EMBL/GenBank/DDBJ whole genome shotgun (WGS) entry which is preliminary data.</text>
</comment>
<dbReference type="GO" id="GO:0005730">
    <property type="term" value="C:nucleolus"/>
    <property type="evidence" value="ECO:0007669"/>
    <property type="project" value="TreeGrafter"/>
</dbReference>
<keyword evidence="4 7" id="KW-0863">Zinc-finger</keyword>
<keyword evidence="10" id="KW-1185">Reference proteome</keyword>
<evidence type="ECO:0000313" key="9">
    <source>
        <dbReference type="EMBL" id="KAB7497322.1"/>
    </source>
</evidence>
<dbReference type="InterPro" id="IPR014898">
    <property type="entry name" value="Znf_C2H2_LYAR"/>
</dbReference>
<keyword evidence="3" id="KW-0677">Repeat</keyword>
<dbReference type="SUPFAM" id="SSF57667">
    <property type="entry name" value="beta-beta-alpha zinc fingers"/>
    <property type="match status" value="2"/>
</dbReference>
<evidence type="ECO:0000256" key="1">
    <source>
        <dbReference type="ARBA" id="ARBA00004123"/>
    </source>
</evidence>
<dbReference type="Gene3D" id="3.30.1490.490">
    <property type="match status" value="1"/>
</dbReference>
<dbReference type="EMBL" id="SEYY01020419">
    <property type="protein sequence ID" value="KAB7497322.1"/>
    <property type="molecule type" value="Genomic_DNA"/>
</dbReference>
<evidence type="ECO:0000256" key="2">
    <source>
        <dbReference type="ARBA" id="ARBA00022723"/>
    </source>
</evidence>
<dbReference type="GO" id="GO:0000122">
    <property type="term" value="P:negative regulation of transcription by RNA polymerase II"/>
    <property type="evidence" value="ECO:0007669"/>
    <property type="project" value="TreeGrafter"/>
</dbReference>
<protein>
    <submittedName>
        <fullName evidence="9">Cell growth-regulating nucleolar protein</fullName>
    </submittedName>
</protein>
<comment type="subcellular location">
    <subcellularLocation>
        <location evidence="1">Nucleus</location>
    </subcellularLocation>
</comment>
<keyword evidence="2" id="KW-0479">Metal-binding</keyword>
<dbReference type="Proteomes" id="UP000326759">
    <property type="component" value="Unassembled WGS sequence"/>
</dbReference>
<dbReference type="AlphaFoldDB" id="A0A5N5STH0"/>
<sequence length="105" mass="12136">MVFFTCNNCGECLKKNAVQNHNFRCRTSQGVSCMDCHKVFGEDFVNHLSCVTEQEKYGGSGFVGKEAKNQKKQEQWVEKVLEAWKNDASTKLHFDRYFQDSNKTI</sequence>
<dbReference type="PANTHER" id="PTHR13100:SF10">
    <property type="entry name" value="CELL GROWTH-REGULATING NUCLEOLAR PROTEIN"/>
    <property type="match status" value="1"/>
</dbReference>
<dbReference type="Pfam" id="PF08790">
    <property type="entry name" value="zf-LYAR"/>
    <property type="match status" value="1"/>
</dbReference>
<feature type="domain" description="Zinc finger C2H2 LYAR-type" evidence="8">
    <location>
        <begin position="31"/>
        <end position="57"/>
    </location>
</feature>
<evidence type="ECO:0000256" key="5">
    <source>
        <dbReference type="ARBA" id="ARBA00022833"/>
    </source>
</evidence>
<name>A0A5N5STH0_9CRUS</name>
<dbReference type="OrthoDB" id="21474at2759"/>
<evidence type="ECO:0000256" key="6">
    <source>
        <dbReference type="ARBA" id="ARBA00023242"/>
    </source>
</evidence>
<dbReference type="GO" id="GO:0003677">
    <property type="term" value="F:DNA binding"/>
    <property type="evidence" value="ECO:0007669"/>
    <property type="project" value="InterPro"/>
</dbReference>
<dbReference type="InterPro" id="IPR039999">
    <property type="entry name" value="LYAR"/>
</dbReference>